<protein>
    <submittedName>
        <fullName evidence="1">Uncharacterized protein</fullName>
    </submittedName>
</protein>
<evidence type="ECO:0000313" key="2">
    <source>
        <dbReference type="Proteomes" id="UP000180043"/>
    </source>
</evidence>
<name>A0A1S1LMS3_MYCCH</name>
<reference evidence="1 2" key="1">
    <citation type="submission" date="2016-10" db="EMBL/GenBank/DDBJ databases">
        <title>Evaluation of Human, Veterinary and Environmental Mycobacterium chelonae Isolates by Core Genome Phylogenomic Analysis, Targeted Gene Comparison, and Anti-microbial Susceptibility Patterns: A Tale of Mistaken Identities.</title>
        <authorList>
            <person name="Fogelson S.B."/>
            <person name="Camus A.C."/>
            <person name="Lorenz W."/>
            <person name="Vasireddy R."/>
            <person name="Vasireddy S."/>
            <person name="Smith T."/>
            <person name="Brown-Elliott B.A."/>
            <person name="Wallace R.J.Jr."/>
            <person name="Hasan N.A."/>
            <person name="Reischl U."/>
            <person name="Sanchez S."/>
        </authorList>
    </citation>
    <scope>NUCLEOTIDE SEQUENCE [LARGE SCALE GENOMIC DNA]</scope>
    <source>
        <strain evidence="1 2">15515</strain>
    </source>
</reference>
<accession>A0A1S1LMS3</accession>
<dbReference type="Proteomes" id="UP000180043">
    <property type="component" value="Unassembled WGS sequence"/>
</dbReference>
<organism evidence="1 2">
    <name type="scientific">Mycobacteroides chelonae</name>
    <name type="common">Mycobacterium chelonae</name>
    <dbReference type="NCBI Taxonomy" id="1774"/>
    <lineage>
        <taxon>Bacteria</taxon>
        <taxon>Bacillati</taxon>
        <taxon>Actinomycetota</taxon>
        <taxon>Actinomycetes</taxon>
        <taxon>Mycobacteriales</taxon>
        <taxon>Mycobacteriaceae</taxon>
        <taxon>Mycobacteroides</taxon>
    </lineage>
</organism>
<dbReference type="EMBL" id="MLIQ01000023">
    <property type="protein sequence ID" value="OHU51585.1"/>
    <property type="molecule type" value="Genomic_DNA"/>
</dbReference>
<sequence>MINTAGVERMERVADACNAHIGTDGYKVSTEGDQPLTKRSFRATVITADAEAMRDNMKNNTLINNLHLAGG</sequence>
<evidence type="ECO:0000313" key="1">
    <source>
        <dbReference type="EMBL" id="OHU51585.1"/>
    </source>
</evidence>
<gene>
    <name evidence="1" type="ORF">BKG82_23175</name>
</gene>
<comment type="caution">
    <text evidence="1">The sequence shown here is derived from an EMBL/GenBank/DDBJ whole genome shotgun (WGS) entry which is preliminary data.</text>
</comment>
<proteinExistence type="predicted"/>
<dbReference type="AlphaFoldDB" id="A0A1S1LMS3"/>